<dbReference type="InterPro" id="IPR013105">
    <property type="entry name" value="TPR_2"/>
</dbReference>
<keyword evidence="5" id="KW-1185">Reference proteome</keyword>
<dbReference type="EMBL" id="CAUJNA010001247">
    <property type="protein sequence ID" value="CAJ1385502.1"/>
    <property type="molecule type" value="Genomic_DNA"/>
</dbReference>
<dbReference type="SUPFAM" id="SSF48452">
    <property type="entry name" value="TPR-like"/>
    <property type="match status" value="1"/>
</dbReference>
<dbReference type="Gene3D" id="1.25.40.10">
    <property type="entry name" value="Tetratricopeptide repeat domain"/>
    <property type="match status" value="1"/>
</dbReference>
<name>A0AA36MVP9_9DINO</name>
<protein>
    <submittedName>
        <fullName evidence="4">Uncharacterized protein</fullName>
    </submittedName>
</protein>
<dbReference type="GO" id="GO:0051879">
    <property type="term" value="F:Hsp90 protein binding"/>
    <property type="evidence" value="ECO:0007669"/>
    <property type="project" value="TreeGrafter"/>
</dbReference>
<evidence type="ECO:0000256" key="3">
    <source>
        <dbReference type="PROSITE-ProRule" id="PRU00339"/>
    </source>
</evidence>
<reference evidence="4" key="1">
    <citation type="submission" date="2023-08" db="EMBL/GenBank/DDBJ databases">
        <authorList>
            <person name="Chen Y."/>
            <person name="Shah S."/>
            <person name="Dougan E. K."/>
            <person name="Thang M."/>
            <person name="Chan C."/>
        </authorList>
    </citation>
    <scope>NUCLEOTIDE SEQUENCE</scope>
</reference>
<dbReference type="SMART" id="SM00028">
    <property type="entry name" value="TPR"/>
    <property type="match status" value="2"/>
</dbReference>
<proteinExistence type="predicted"/>
<evidence type="ECO:0000256" key="1">
    <source>
        <dbReference type="ARBA" id="ARBA00022737"/>
    </source>
</evidence>
<evidence type="ECO:0000313" key="4">
    <source>
        <dbReference type="EMBL" id="CAJ1385502.1"/>
    </source>
</evidence>
<dbReference type="PROSITE" id="PS50005">
    <property type="entry name" value="TPR"/>
    <property type="match status" value="1"/>
</dbReference>
<evidence type="ECO:0000256" key="2">
    <source>
        <dbReference type="ARBA" id="ARBA00022803"/>
    </source>
</evidence>
<keyword evidence="1" id="KW-0677">Repeat</keyword>
<dbReference type="InterPro" id="IPR019734">
    <property type="entry name" value="TPR_rpt"/>
</dbReference>
<organism evidence="4 5">
    <name type="scientific">Effrenium voratum</name>
    <dbReference type="NCBI Taxonomy" id="2562239"/>
    <lineage>
        <taxon>Eukaryota</taxon>
        <taxon>Sar</taxon>
        <taxon>Alveolata</taxon>
        <taxon>Dinophyceae</taxon>
        <taxon>Suessiales</taxon>
        <taxon>Symbiodiniaceae</taxon>
        <taxon>Effrenium</taxon>
    </lineage>
</organism>
<dbReference type="Proteomes" id="UP001178507">
    <property type="component" value="Unassembled WGS sequence"/>
</dbReference>
<evidence type="ECO:0000313" key="5">
    <source>
        <dbReference type="Proteomes" id="UP001178507"/>
    </source>
</evidence>
<dbReference type="Pfam" id="PF07719">
    <property type="entry name" value="TPR_2"/>
    <property type="match status" value="1"/>
</dbReference>
<keyword evidence="2 3" id="KW-0802">TPR repeat</keyword>
<gene>
    <name evidence="4" type="ORF">EVOR1521_LOCUS12098</name>
</gene>
<accession>A0AA36MVP9</accession>
<dbReference type="AlphaFoldDB" id="A0AA36MVP9"/>
<comment type="caution">
    <text evidence="4">The sequence shown here is derived from an EMBL/GenBank/DDBJ whole genome shotgun (WGS) entry which is preliminary data.</text>
</comment>
<dbReference type="InterPro" id="IPR011990">
    <property type="entry name" value="TPR-like_helical_dom_sf"/>
</dbReference>
<sequence length="99" mass="10917">MDEKAKAAEAKAKGNAAFAAKHFKEAIEHFTEAISYVPDHVFFSNRSACHASLEEYEKALEDGRRCVSLKPDRDAGAWTSQLAMSLKGQAAKRMPDFLA</sequence>
<dbReference type="PANTHER" id="PTHR22904:SF533">
    <property type="entry name" value="HSP70-HSP90 ORGANIZING PROTEIN 3"/>
    <property type="match status" value="1"/>
</dbReference>
<dbReference type="PANTHER" id="PTHR22904">
    <property type="entry name" value="TPR REPEAT CONTAINING PROTEIN"/>
    <property type="match status" value="1"/>
</dbReference>
<feature type="repeat" description="TPR" evidence="3">
    <location>
        <begin position="7"/>
        <end position="40"/>
    </location>
</feature>